<dbReference type="GO" id="GO:0001881">
    <property type="term" value="P:receptor recycling"/>
    <property type="evidence" value="ECO:0007669"/>
    <property type="project" value="TreeGrafter"/>
</dbReference>
<dbReference type="Gene3D" id="2.30.29.30">
    <property type="entry name" value="Pleckstrin-homology domain (PH domain)/Phosphotyrosine-binding domain (PTB)"/>
    <property type="match status" value="2"/>
</dbReference>
<feature type="domain" description="PH" evidence="3">
    <location>
        <begin position="171"/>
        <end position="290"/>
    </location>
</feature>
<feature type="region of interest" description="Disordered" evidence="2">
    <location>
        <begin position="53"/>
        <end position="78"/>
    </location>
</feature>
<keyword evidence="1" id="KW-0597">Phosphoprotein</keyword>
<evidence type="ECO:0000313" key="4">
    <source>
        <dbReference type="EMBL" id="EGB03694.1"/>
    </source>
</evidence>
<dbReference type="GO" id="GO:0042147">
    <property type="term" value="P:retrograde transport, endosome to Golgi"/>
    <property type="evidence" value="ECO:0007669"/>
    <property type="project" value="TreeGrafter"/>
</dbReference>
<dbReference type="Proteomes" id="UP000002729">
    <property type="component" value="Unassembled WGS sequence"/>
</dbReference>
<protein>
    <recommendedName>
        <fullName evidence="3">PH domain-containing protein</fullName>
    </recommendedName>
</protein>
<dbReference type="SUPFAM" id="SSF50729">
    <property type="entry name" value="PH domain-like"/>
    <property type="match status" value="2"/>
</dbReference>
<feature type="domain" description="PH" evidence="3">
    <location>
        <begin position="387"/>
        <end position="502"/>
    </location>
</feature>
<sequence>MAEDVPLEEPPEPAPESSSGGFAQFMCCSTDSMDKDGSRAPVDMFCFKGRAEEDVDAPVDPPGDDDATTDAACPGDKGEAWAVGAADKEEATWAREGADQAHIFGEAPAPAAAPAPPPPDDAAPAPPPAPGKRRASMAPKPASEKKRMSIFEAMQASVASAAGMGADDEEAVVLEAVLHKKGSGGGLIFGKSAAFKKRKFELVKRCPAHCRDGEGCDVGPVLRYYDAAGAHFKGAILLDGCEVNALPAATRPQDKFVFEVVSGERRNYVLASATEELRGEWLQKLEEEISRHSEILSALAPEAKTKRRASIQSAKAAADEESAEAEAADDDGDAPEEPAERPPLESPGSKKGSMFNLFKRSSSKDLGAGPRGRRPPAPGASTERKGEALCAGPLHYKTVVKSMFGGSKAVWKKRKMELVPSSSDDVGPVLRCTKTKGSGDKKEALFQIVLEGCTVRDDDAKPTKKAAAFAINHATYTEPKVFYADGNDERDKWTEQLKAAVADYKESLAKEAESAPAEVAKKTETIKKARRASLTLEESVAHVDDDADDGDAAAGLD</sequence>
<evidence type="ECO:0000313" key="5">
    <source>
        <dbReference type="Proteomes" id="UP000002729"/>
    </source>
</evidence>
<evidence type="ECO:0000256" key="1">
    <source>
        <dbReference type="ARBA" id="ARBA00022553"/>
    </source>
</evidence>
<dbReference type="PANTHER" id="PTHR22902">
    <property type="entry name" value="SESQUIPEDALIAN"/>
    <property type="match status" value="1"/>
</dbReference>
<dbReference type="SMART" id="SM00233">
    <property type="entry name" value="PH"/>
    <property type="match status" value="2"/>
</dbReference>
<gene>
    <name evidence="4" type="ORF">AURANDRAFT_67814</name>
</gene>
<dbReference type="GO" id="GO:0005829">
    <property type="term" value="C:cytosol"/>
    <property type="evidence" value="ECO:0007669"/>
    <property type="project" value="GOC"/>
</dbReference>
<dbReference type="PROSITE" id="PS50003">
    <property type="entry name" value="PH_DOMAIN"/>
    <property type="match status" value="2"/>
</dbReference>
<proteinExistence type="predicted"/>
<dbReference type="CDD" id="cd00821">
    <property type="entry name" value="PH"/>
    <property type="match status" value="1"/>
</dbReference>
<dbReference type="GeneID" id="20226449"/>
<feature type="region of interest" description="Disordered" evidence="2">
    <location>
        <begin position="108"/>
        <end position="145"/>
    </location>
</feature>
<dbReference type="EMBL" id="GL833164">
    <property type="protein sequence ID" value="EGB03694.1"/>
    <property type="molecule type" value="Genomic_DNA"/>
</dbReference>
<dbReference type="PANTHER" id="PTHR22902:SF27">
    <property type="entry name" value="PLECKSTRIN HOMOLOGY DOMAIN-CONTAINING FAMILY A MEMBER 3"/>
    <property type="match status" value="1"/>
</dbReference>
<feature type="compositionally biased region" description="Acidic residues" evidence="2">
    <location>
        <begin position="53"/>
        <end position="68"/>
    </location>
</feature>
<feature type="compositionally biased region" description="Pro residues" evidence="2">
    <location>
        <begin position="111"/>
        <end position="130"/>
    </location>
</feature>
<dbReference type="GO" id="GO:0055037">
    <property type="term" value="C:recycling endosome"/>
    <property type="evidence" value="ECO:0007669"/>
    <property type="project" value="TreeGrafter"/>
</dbReference>
<feature type="compositionally biased region" description="Acidic residues" evidence="2">
    <location>
        <begin position="319"/>
        <end position="337"/>
    </location>
</feature>
<dbReference type="AlphaFoldDB" id="F0YMH5"/>
<feature type="region of interest" description="Disordered" evidence="2">
    <location>
        <begin position="536"/>
        <end position="557"/>
    </location>
</feature>
<dbReference type="GO" id="GO:0007032">
    <property type="term" value="P:endosome organization"/>
    <property type="evidence" value="ECO:0007669"/>
    <property type="project" value="TreeGrafter"/>
</dbReference>
<feature type="region of interest" description="Disordered" evidence="2">
    <location>
        <begin position="302"/>
        <end position="386"/>
    </location>
</feature>
<evidence type="ECO:0000259" key="3">
    <source>
        <dbReference type="PROSITE" id="PS50003"/>
    </source>
</evidence>
<dbReference type="InterPro" id="IPR001849">
    <property type="entry name" value="PH_domain"/>
</dbReference>
<dbReference type="KEGG" id="aaf:AURANDRAFT_67814"/>
<dbReference type="GO" id="GO:0005769">
    <property type="term" value="C:early endosome"/>
    <property type="evidence" value="ECO:0007669"/>
    <property type="project" value="TreeGrafter"/>
</dbReference>
<feature type="region of interest" description="Disordered" evidence="2">
    <location>
        <begin position="1"/>
        <end position="22"/>
    </location>
</feature>
<evidence type="ECO:0000256" key="2">
    <source>
        <dbReference type="SAM" id="MobiDB-lite"/>
    </source>
</evidence>
<feature type="compositionally biased region" description="Acidic residues" evidence="2">
    <location>
        <begin position="1"/>
        <end position="11"/>
    </location>
</feature>
<accession>F0YMH5</accession>
<keyword evidence="5" id="KW-1185">Reference proteome</keyword>
<dbReference type="InterPro" id="IPR011993">
    <property type="entry name" value="PH-like_dom_sf"/>
</dbReference>
<dbReference type="Pfam" id="PF00169">
    <property type="entry name" value="PH"/>
    <property type="match status" value="1"/>
</dbReference>
<dbReference type="InParanoid" id="F0YMH5"/>
<name>F0YMH5_AURAN</name>
<dbReference type="InterPro" id="IPR045188">
    <property type="entry name" value="Boi1/Boi2-like"/>
</dbReference>
<dbReference type="RefSeq" id="XP_009041623.1">
    <property type="nucleotide sequence ID" value="XM_009043375.1"/>
</dbReference>
<dbReference type="GO" id="GO:0005802">
    <property type="term" value="C:trans-Golgi network"/>
    <property type="evidence" value="ECO:0007669"/>
    <property type="project" value="TreeGrafter"/>
</dbReference>
<reference evidence="4 5" key="1">
    <citation type="journal article" date="2011" name="Proc. Natl. Acad. Sci. U.S.A.">
        <title>Niche of harmful alga Aureococcus anophagefferens revealed through ecogenomics.</title>
        <authorList>
            <person name="Gobler C.J."/>
            <person name="Berry D.L."/>
            <person name="Dyhrman S.T."/>
            <person name="Wilhelm S.W."/>
            <person name="Salamov A."/>
            <person name="Lobanov A.V."/>
            <person name="Zhang Y."/>
            <person name="Collier J.L."/>
            <person name="Wurch L.L."/>
            <person name="Kustka A.B."/>
            <person name="Dill B.D."/>
            <person name="Shah M."/>
            <person name="VerBerkmoes N.C."/>
            <person name="Kuo A."/>
            <person name="Terry A."/>
            <person name="Pangilinan J."/>
            <person name="Lindquist E.A."/>
            <person name="Lucas S."/>
            <person name="Paulsen I.T."/>
            <person name="Hattenrath-Lehmann T.K."/>
            <person name="Talmage S.C."/>
            <person name="Walker E.A."/>
            <person name="Koch F."/>
            <person name="Burson A.M."/>
            <person name="Marcoval M.A."/>
            <person name="Tang Y.Z."/>
            <person name="Lecleir G.R."/>
            <person name="Coyne K.J."/>
            <person name="Berg G.M."/>
            <person name="Bertrand E.M."/>
            <person name="Saito M.A."/>
            <person name="Gladyshev V.N."/>
            <person name="Grigoriev I.V."/>
        </authorList>
    </citation>
    <scope>NUCLEOTIDE SEQUENCE [LARGE SCALE GENOMIC DNA]</scope>
    <source>
        <strain evidence="5">CCMP 1984</strain>
    </source>
</reference>
<organism evidence="5">
    <name type="scientific">Aureococcus anophagefferens</name>
    <name type="common">Harmful bloom alga</name>
    <dbReference type="NCBI Taxonomy" id="44056"/>
    <lineage>
        <taxon>Eukaryota</taxon>
        <taxon>Sar</taxon>
        <taxon>Stramenopiles</taxon>
        <taxon>Ochrophyta</taxon>
        <taxon>Pelagophyceae</taxon>
        <taxon>Pelagomonadales</taxon>
        <taxon>Pelagomonadaceae</taxon>
        <taxon>Aureococcus</taxon>
    </lineage>
</organism>